<protein>
    <submittedName>
        <fullName evidence="1">Class I SAM-dependent methyltransferase</fullName>
    </submittedName>
</protein>
<dbReference type="InterPro" id="IPR029063">
    <property type="entry name" value="SAM-dependent_MTases_sf"/>
</dbReference>
<accession>A0A839AFB6</accession>
<dbReference type="GO" id="GO:0008168">
    <property type="term" value="F:methyltransferase activity"/>
    <property type="evidence" value="ECO:0007669"/>
    <property type="project" value="UniProtKB-KW"/>
</dbReference>
<sequence length="285" mass="30955">MGIVTIRKGGKRISLKKRIEGVLTLLGLANRGFYIPYRYAGSIQDVPPAYDAIEEHFAGLRADFQHLLGRIEADSSELASAAANALGDHWTRGYFGALDTSATWAVVRQGRPRRVIEVGSGSSTHVLSAASAGLSVRPEITCIDPVPRADISALGVRWVEAVLGEGHVELFRRLEAGDVAFFDSSHILFQGTDVDIIFNRILPALKPGVLVHFHDIFLPDPYPLSWSHRAYTEQSGLAGWLYACDVVFSSHYAGTRMADEVAAAMGALPAGERTGASIWLRTKGR</sequence>
<keyword evidence="2" id="KW-1185">Reference proteome</keyword>
<organism evidence="1 2">
    <name type="scientific">Stappia albiluteola</name>
    <dbReference type="NCBI Taxonomy" id="2758565"/>
    <lineage>
        <taxon>Bacteria</taxon>
        <taxon>Pseudomonadati</taxon>
        <taxon>Pseudomonadota</taxon>
        <taxon>Alphaproteobacteria</taxon>
        <taxon>Hyphomicrobiales</taxon>
        <taxon>Stappiaceae</taxon>
        <taxon>Stappia</taxon>
    </lineage>
</organism>
<gene>
    <name evidence="1" type="ORF">H2509_15535</name>
</gene>
<keyword evidence="1" id="KW-0808">Transferase</keyword>
<dbReference type="Proteomes" id="UP000541109">
    <property type="component" value="Unassembled WGS sequence"/>
</dbReference>
<dbReference type="SUPFAM" id="SSF53335">
    <property type="entry name" value="S-adenosyl-L-methionine-dependent methyltransferases"/>
    <property type="match status" value="1"/>
</dbReference>
<comment type="caution">
    <text evidence="1">The sequence shown here is derived from an EMBL/GenBank/DDBJ whole genome shotgun (WGS) entry which is preliminary data.</text>
</comment>
<evidence type="ECO:0000313" key="1">
    <source>
        <dbReference type="EMBL" id="MBA5778540.1"/>
    </source>
</evidence>
<keyword evidence="1" id="KW-0489">Methyltransferase</keyword>
<dbReference type="GO" id="GO:0032259">
    <property type="term" value="P:methylation"/>
    <property type="evidence" value="ECO:0007669"/>
    <property type="project" value="UniProtKB-KW"/>
</dbReference>
<name>A0A839AFB6_9HYPH</name>
<dbReference type="Gene3D" id="3.40.50.150">
    <property type="entry name" value="Vaccinia Virus protein VP39"/>
    <property type="match status" value="1"/>
</dbReference>
<evidence type="ECO:0000313" key="2">
    <source>
        <dbReference type="Proteomes" id="UP000541109"/>
    </source>
</evidence>
<dbReference type="AlphaFoldDB" id="A0A839AFB6"/>
<proteinExistence type="predicted"/>
<dbReference type="RefSeq" id="WP_182166926.1">
    <property type="nucleotide sequence ID" value="NZ_JACFXV010000063.1"/>
</dbReference>
<dbReference type="Pfam" id="PF13578">
    <property type="entry name" value="Methyltransf_24"/>
    <property type="match status" value="1"/>
</dbReference>
<reference evidence="1 2" key="1">
    <citation type="submission" date="2020-07" db="EMBL/GenBank/DDBJ databases">
        <title>Stappia sp., F7233, whole genome shotgun sequencing project.</title>
        <authorList>
            <person name="Jiang S."/>
            <person name="Liu Z.W."/>
            <person name="Du Z.J."/>
        </authorList>
    </citation>
    <scope>NUCLEOTIDE SEQUENCE [LARGE SCALE GENOMIC DNA]</scope>
    <source>
        <strain evidence="1 2">F7233</strain>
    </source>
</reference>
<dbReference type="EMBL" id="JACFXV010000063">
    <property type="protein sequence ID" value="MBA5778540.1"/>
    <property type="molecule type" value="Genomic_DNA"/>
</dbReference>